<proteinExistence type="predicted"/>
<reference evidence="2" key="1">
    <citation type="journal article" date="2019" name="Int. J. Syst. Evol. Microbiol.">
        <title>The Global Catalogue of Microorganisms (GCM) 10K type strain sequencing project: providing services to taxonomists for standard genome sequencing and annotation.</title>
        <authorList>
            <consortium name="The Broad Institute Genomics Platform"/>
            <consortium name="The Broad Institute Genome Sequencing Center for Infectious Disease"/>
            <person name="Wu L."/>
            <person name="Ma J."/>
        </authorList>
    </citation>
    <scope>NUCLEOTIDE SEQUENCE [LARGE SCALE GENOMIC DNA]</scope>
    <source>
        <strain evidence="2">JCM 14560</strain>
    </source>
</reference>
<sequence>MPDVPNFQPQCASCGLPPVVQWRRRSADDPTHTVTVLACAAHGITRDLAAHVHAATCTAPDPAHLPACGCTVEPIDPEPAFPAAAPVALPSGW</sequence>
<dbReference type="EMBL" id="BAAANT010000008">
    <property type="protein sequence ID" value="GAA2137725.1"/>
    <property type="molecule type" value="Genomic_DNA"/>
</dbReference>
<dbReference type="RefSeq" id="WP_344462736.1">
    <property type="nucleotide sequence ID" value="NZ_BAAANT010000008.1"/>
</dbReference>
<gene>
    <name evidence="1" type="ORF">GCM10009760_18440</name>
</gene>
<name>A0ABP5KUP5_9ACTN</name>
<comment type="caution">
    <text evidence="1">The sequence shown here is derived from an EMBL/GenBank/DDBJ whole genome shotgun (WGS) entry which is preliminary data.</text>
</comment>
<accession>A0ABP5KUP5</accession>
<keyword evidence="2" id="KW-1185">Reference proteome</keyword>
<protein>
    <submittedName>
        <fullName evidence="1">Uncharacterized protein</fullName>
    </submittedName>
</protein>
<evidence type="ECO:0000313" key="1">
    <source>
        <dbReference type="EMBL" id="GAA2137725.1"/>
    </source>
</evidence>
<dbReference type="Proteomes" id="UP001422759">
    <property type="component" value="Unassembled WGS sequence"/>
</dbReference>
<evidence type="ECO:0000313" key="2">
    <source>
        <dbReference type="Proteomes" id="UP001422759"/>
    </source>
</evidence>
<organism evidence="1 2">
    <name type="scientific">Kitasatospora kazusensis</name>
    <dbReference type="NCBI Taxonomy" id="407974"/>
    <lineage>
        <taxon>Bacteria</taxon>
        <taxon>Bacillati</taxon>
        <taxon>Actinomycetota</taxon>
        <taxon>Actinomycetes</taxon>
        <taxon>Kitasatosporales</taxon>
        <taxon>Streptomycetaceae</taxon>
        <taxon>Kitasatospora</taxon>
    </lineage>
</organism>